<dbReference type="Proteomes" id="UP001291623">
    <property type="component" value="Unassembled WGS sequence"/>
</dbReference>
<keyword evidence="2" id="KW-0808">Transferase</keyword>
<evidence type="ECO:0000259" key="6">
    <source>
        <dbReference type="Pfam" id="PF07714"/>
    </source>
</evidence>
<evidence type="ECO:0000256" key="5">
    <source>
        <dbReference type="ARBA" id="ARBA00022840"/>
    </source>
</evidence>
<evidence type="ECO:0000313" key="8">
    <source>
        <dbReference type="Proteomes" id="UP001291623"/>
    </source>
</evidence>
<evidence type="ECO:0000313" key="7">
    <source>
        <dbReference type="EMBL" id="KAK4374851.1"/>
    </source>
</evidence>
<evidence type="ECO:0000256" key="1">
    <source>
        <dbReference type="ARBA" id="ARBA00022527"/>
    </source>
</evidence>
<dbReference type="Gene3D" id="3.30.200.20">
    <property type="entry name" value="Phosphorylase Kinase, domain 1"/>
    <property type="match status" value="1"/>
</dbReference>
<sequence>MGSKIKARKSGDSSNLQFFNFDEMKAVTDDFSFENKLGQGGYGPVYKGKLRNGQEIAVKRLSETSTQGLEEFENEVILTAKLQHINLAFEIWKDGKGMEFIDESLDDTISSGKLLKCMQIALLCVQKDPLDRPTMLEQLLSLVHITVLKILRNQTGPSVNIPIRHLIKDYPSLVEPASFRVLRTSCPSQHYISQPQCTQQLTPQENVHMMEVLCQSVQQPALPDNKRSTASRSLLEKLHLMHNLVSTKRPSRK</sequence>
<keyword evidence="1" id="KW-0723">Serine/threonine-protein kinase</keyword>
<dbReference type="GO" id="GO:0005524">
    <property type="term" value="F:ATP binding"/>
    <property type="evidence" value="ECO:0007669"/>
    <property type="project" value="UniProtKB-KW"/>
</dbReference>
<dbReference type="Pfam" id="PF07714">
    <property type="entry name" value="PK_Tyr_Ser-Thr"/>
    <property type="match status" value="1"/>
</dbReference>
<reference evidence="7" key="1">
    <citation type="submission" date="2023-12" db="EMBL/GenBank/DDBJ databases">
        <title>Genome assembly of Anisodus tanguticus.</title>
        <authorList>
            <person name="Wang Y.-J."/>
        </authorList>
    </citation>
    <scope>NUCLEOTIDE SEQUENCE</scope>
    <source>
        <strain evidence="7">KB-2021</strain>
        <tissue evidence="7">Leaf</tissue>
    </source>
</reference>
<evidence type="ECO:0000256" key="4">
    <source>
        <dbReference type="ARBA" id="ARBA00022777"/>
    </source>
</evidence>
<evidence type="ECO:0000256" key="3">
    <source>
        <dbReference type="ARBA" id="ARBA00022741"/>
    </source>
</evidence>
<dbReference type="GO" id="GO:0005886">
    <property type="term" value="C:plasma membrane"/>
    <property type="evidence" value="ECO:0007669"/>
    <property type="project" value="TreeGrafter"/>
</dbReference>
<keyword evidence="8" id="KW-1185">Reference proteome</keyword>
<keyword evidence="5" id="KW-0067">ATP-binding</keyword>
<dbReference type="PANTHER" id="PTHR27002:SF1117">
    <property type="entry name" value="CYSTEINE-RICH RECEPTOR-LIKE PROTEIN KINASE 19"/>
    <property type="match status" value="1"/>
</dbReference>
<protein>
    <recommendedName>
        <fullName evidence="6">Serine-threonine/tyrosine-protein kinase catalytic domain-containing protein</fullName>
    </recommendedName>
</protein>
<feature type="domain" description="Serine-threonine/tyrosine-protein kinase catalytic" evidence="6">
    <location>
        <begin position="32"/>
        <end position="87"/>
    </location>
</feature>
<keyword evidence="4" id="KW-0418">Kinase</keyword>
<dbReference type="InterPro" id="IPR011009">
    <property type="entry name" value="Kinase-like_dom_sf"/>
</dbReference>
<dbReference type="AlphaFoldDB" id="A0AAE1SSB3"/>
<dbReference type="PANTHER" id="PTHR27002">
    <property type="entry name" value="RECEPTOR-LIKE SERINE/THREONINE-PROTEIN KINASE SD1-8"/>
    <property type="match status" value="1"/>
</dbReference>
<evidence type="ECO:0000256" key="2">
    <source>
        <dbReference type="ARBA" id="ARBA00022679"/>
    </source>
</evidence>
<keyword evidence="3" id="KW-0547">Nucleotide-binding</keyword>
<dbReference type="InterPro" id="IPR001245">
    <property type="entry name" value="Ser-Thr/Tyr_kinase_cat_dom"/>
</dbReference>
<accession>A0AAE1SSB3</accession>
<gene>
    <name evidence="7" type="ORF">RND71_005528</name>
</gene>
<comment type="caution">
    <text evidence="7">The sequence shown here is derived from an EMBL/GenBank/DDBJ whole genome shotgun (WGS) entry which is preliminary data.</text>
</comment>
<proteinExistence type="predicted"/>
<name>A0AAE1SSB3_9SOLA</name>
<dbReference type="GO" id="GO:0004674">
    <property type="term" value="F:protein serine/threonine kinase activity"/>
    <property type="evidence" value="ECO:0007669"/>
    <property type="project" value="UniProtKB-KW"/>
</dbReference>
<organism evidence="7 8">
    <name type="scientific">Anisodus tanguticus</name>
    <dbReference type="NCBI Taxonomy" id="243964"/>
    <lineage>
        <taxon>Eukaryota</taxon>
        <taxon>Viridiplantae</taxon>
        <taxon>Streptophyta</taxon>
        <taxon>Embryophyta</taxon>
        <taxon>Tracheophyta</taxon>
        <taxon>Spermatophyta</taxon>
        <taxon>Magnoliopsida</taxon>
        <taxon>eudicotyledons</taxon>
        <taxon>Gunneridae</taxon>
        <taxon>Pentapetalae</taxon>
        <taxon>asterids</taxon>
        <taxon>lamiids</taxon>
        <taxon>Solanales</taxon>
        <taxon>Solanaceae</taxon>
        <taxon>Solanoideae</taxon>
        <taxon>Hyoscyameae</taxon>
        <taxon>Anisodus</taxon>
    </lineage>
</organism>
<dbReference type="SUPFAM" id="SSF56112">
    <property type="entry name" value="Protein kinase-like (PK-like)"/>
    <property type="match status" value="1"/>
</dbReference>
<dbReference type="EMBL" id="JAVYJV010000003">
    <property type="protein sequence ID" value="KAK4374851.1"/>
    <property type="molecule type" value="Genomic_DNA"/>
</dbReference>